<dbReference type="InterPro" id="IPR013786">
    <property type="entry name" value="AcylCoA_DH/ox_N"/>
</dbReference>
<dbReference type="SUPFAM" id="SSF56645">
    <property type="entry name" value="Acyl-CoA dehydrogenase NM domain-like"/>
    <property type="match status" value="1"/>
</dbReference>
<name>A0A2K9LNJ7_9GAMM</name>
<dbReference type="Gene3D" id="1.20.140.10">
    <property type="entry name" value="Butyryl-CoA Dehydrogenase, subunit A, domain 3"/>
    <property type="match status" value="1"/>
</dbReference>
<evidence type="ECO:0008006" key="10">
    <source>
        <dbReference type="Google" id="ProtNLM"/>
    </source>
</evidence>
<dbReference type="PANTHER" id="PTHR43884:SF20">
    <property type="entry name" value="ACYL-COA DEHYDROGENASE FADE28"/>
    <property type="match status" value="1"/>
</dbReference>
<dbReference type="InterPro" id="IPR046373">
    <property type="entry name" value="Acyl-CoA_Oxase/DH_mid-dom_sf"/>
</dbReference>
<dbReference type="RefSeq" id="WP_101893700.1">
    <property type="nucleotide sequence ID" value="NZ_CP022684.1"/>
</dbReference>
<reference evidence="9" key="1">
    <citation type="submission" date="2017-08" db="EMBL/GenBank/DDBJ databases">
        <title>Direct submision.</title>
        <authorList>
            <person name="Kim S.-J."/>
            <person name="Rhee S.-K."/>
        </authorList>
    </citation>
    <scope>NUCLEOTIDE SEQUENCE [LARGE SCALE GENOMIC DNA]</scope>
    <source>
        <strain evidence="9">GI5</strain>
    </source>
</reference>
<dbReference type="Pfam" id="PF02771">
    <property type="entry name" value="Acyl-CoA_dh_N"/>
    <property type="match status" value="1"/>
</dbReference>
<evidence type="ECO:0000256" key="3">
    <source>
        <dbReference type="ARBA" id="ARBA00022630"/>
    </source>
</evidence>
<evidence type="ECO:0000256" key="2">
    <source>
        <dbReference type="ARBA" id="ARBA00009347"/>
    </source>
</evidence>
<dbReference type="AlphaFoldDB" id="A0A2K9LNJ7"/>
<evidence type="ECO:0000256" key="1">
    <source>
        <dbReference type="ARBA" id="ARBA00001974"/>
    </source>
</evidence>
<accession>A0A2K9LNJ7</accession>
<dbReference type="Pfam" id="PF00441">
    <property type="entry name" value="Acyl-CoA_dh_1"/>
    <property type="match status" value="1"/>
</dbReference>
<keyword evidence="9" id="KW-1185">Reference proteome</keyword>
<evidence type="ECO:0000313" key="8">
    <source>
        <dbReference type="EMBL" id="AUM12364.1"/>
    </source>
</evidence>
<evidence type="ECO:0000313" key="9">
    <source>
        <dbReference type="Proteomes" id="UP000235116"/>
    </source>
</evidence>
<protein>
    <recommendedName>
        <fullName evidence="10">Acyl-CoA dehydrogenase</fullName>
    </recommendedName>
</protein>
<organism evidence="8 9">
    <name type="scientific">Ketobacter alkanivorans</name>
    <dbReference type="NCBI Taxonomy" id="1917421"/>
    <lineage>
        <taxon>Bacteria</taxon>
        <taxon>Pseudomonadati</taxon>
        <taxon>Pseudomonadota</taxon>
        <taxon>Gammaproteobacteria</taxon>
        <taxon>Pseudomonadales</taxon>
        <taxon>Ketobacteraceae</taxon>
        <taxon>Ketobacter</taxon>
    </lineage>
</organism>
<dbReference type="GO" id="GO:0003995">
    <property type="term" value="F:acyl-CoA dehydrogenase activity"/>
    <property type="evidence" value="ECO:0007669"/>
    <property type="project" value="TreeGrafter"/>
</dbReference>
<gene>
    <name evidence="8" type="ORF">Kalk_08015</name>
</gene>
<dbReference type="InterPro" id="IPR009075">
    <property type="entry name" value="AcylCo_DH/oxidase_C"/>
</dbReference>
<dbReference type="EMBL" id="CP022684">
    <property type="protein sequence ID" value="AUM12364.1"/>
    <property type="molecule type" value="Genomic_DNA"/>
</dbReference>
<keyword evidence="5" id="KW-0560">Oxidoreductase</keyword>
<dbReference type="Gene3D" id="2.40.110.10">
    <property type="entry name" value="Butyryl-CoA Dehydrogenase, subunit A, domain 2"/>
    <property type="match status" value="1"/>
</dbReference>
<evidence type="ECO:0000256" key="5">
    <source>
        <dbReference type="ARBA" id="ARBA00023002"/>
    </source>
</evidence>
<evidence type="ECO:0000259" key="7">
    <source>
        <dbReference type="Pfam" id="PF02771"/>
    </source>
</evidence>
<comment type="cofactor">
    <cofactor evidence="1">
        <name>FAD</name>
        <dbReference type="ChEBI" id="CHEBI:57692"/>
    </cofactor>
</comment>
<dbReference type="InterPro" id="IPR037069">
    <property type="entry name" value="AcylCoA_DH/ox_N_sf"/>
</dbReference>
<dbReference type="InterPro" id="IPR009100">
    <property type="entry name" value="AcylCoA_DH/oxidase_NM_dom_sf"/>
</dbReference>
<dbReference type="GO" id="GO:0050660">
    <property type="term" value="F:flavin adenine dinucleotide binding"/>
    <property type="evidence" value="ECO:0007669"/>
    <property type="project" value="InterPro"/>
</dbReference>
<feature type="domain" description="Acyl-CoA dehydrogenase/oxidase N-terminal" evidence="7">
    <location>
        <begin position="6"/>
        <end position="118"/>
    </location>
</feature>
<dbReference type="InterPro" id="IPR036250">
    <property type="entry name" value="AcylCo_DH-like_C"/>
</dbReference>
<evidence type="ECO:0000259" key="6">
    <source>
        <dbReference type="Pfam" id="PF00441"/>
    </source>
</evidence>
<keyword evidence="3" id="KW-0285">Flavoprotein</keyword>
<keyword evidence="4" id="KW-0274">FAD</keyword>
<dbReference type="PANTHER" id="PTHR43884">
    <property type="entry name" value="ACYL-COA DEHYDROGENASE"/>
    <property type="match status" value="1"/>
</dbReference>
<dbReference type="Proteomes" id="UP000235116">
    <property type="component" value="Chromosome"/>
</dbReference>
<proteinExistence type="inferred from homology"/>
<sequence length="379" mass="40968">MNFSYNEDQQAIQDVAVRMFRDLCGDEDIKNIYKAELPLHSDLWQQVAQSGLLGTPLPAEYGGSEMGMTELCLVLEEQGKAVAPIPVLESVVEAAMPIAQFAPAALKQSVLPGVISGKNILSAVRPYSGLQDHAPLSATQQGDQWILQGYSNLVGYAKVASGFLVTALLADGGHWVGYVAADCDGVSITGQRATNGESSGHLQFNRVTVNAEHLIATHGEADALLQWQRQRTYAAMASIQLGVLKEGLQRAAQYTTERTQFGRPLASFQAVSQQAADGYMAIEALRGVTWRLLDILDNGGADELQTSLAAHSVKYWICESGHIAAHVFLHIHGGIGQDLDYPVHRFFSWAKKNEIYLGGADQHAAELGKLIQSCPEAVI</sequence>
<dbReference type="KEGG" id="kak:Kalk_08015"/>
<evidence type="ECO:0000256" key="4">
    <source>
        <dbReference type="ARBA" id="ARBA00022827"/>
    </source>
</evidence>
<dbReference type="SUPFAM" id="SSF47203">
    <property type="entry name" value="Acyl-CoA dehydrogenase C-terminal domain-like"/>
    <property type="match status" value="1"/>
</dbReference>
<dbReference type="Gene3D" id="1.10.540.10">
    <property type="entry name" value="Acyl-CoA dehydrogenase/oxidase, N-terminal domain"/>
    <property type="match status" value="1"/>
</dbReference>
<feature type="domain" description="Acyl-CoA dehydrogenase/oxidase C-terminal" evidence="6">
    <location>
        <begin position="235"/>
        <end position="360"/>
    </location>
</feature>
<dbReference type="OrthoDB" id="4319499at2"/>
<comment type="similarity">
    <text evidence="2">Belongs to the acyl-CoA dehydrogenase family.</text>
</comment>